<dbReference type="FunFam" id="3.30.160.60:FF:000446">
    <property type="entry name" value="Zinc finger protein"/>
    <property type="match status" value="1"/>
</dbReference>
<dbReference type="GO" id="GO:0000977">
    <property type="term" value="F:RNA polymerase II transcription regulatory region sequence-specific DNA binding"/>
    <property type="evidence" value="ECO:0007669"/>
    <property type="project" value="TreeGrafter"/>
</dbReference>
<dbReference type="PROSITE" id="PS00028">
    <property type="entry name" value="ZINC_FINGER_C2H2_1"/>
    <property type="match status" value="7"/>
</dbReference>
<keyword evidence="5" id="KW-0862">Zinc</keyword>
<evidence type="ECO:0000256" key="6">
    <source>
        <dbReference type="ARBA" id="ARBA00023242"/>
    </source>
</evidence>
<dbReference type="PANTHER" id="PTHR24381:SF393">
    <property type="entry name" value="CHROMATIN-LINKED ADAPTOR FOR MSL PROTEINS, ISOFORM B"/>
    <property type="match status" value="1"/>
</dbReference>
<dbReference type="Gene3D" id="3.30.160.60">
    <property type="entry name" value="Classic Zinc Finger"/>
    <property type="match status" value="7"/>
</dbReference>
<evidence type="ECO:0000259" key="8">
    <source>
        <dbReference type="PROSITE" id="PS50157"/>
    </source>
</evidence>
<feature type="domain" description="C2H2-type" evidence="8">
    <location>
        <begin position="544"/>
        <end position="571"/>
    </location>
</feature>
<evidence type="ECO:0000313" key="10">
    <source>
        <dbReference type="Proteomes" id="UP001152562"/>
    </source>
</evidence>
<keyword evidence="10" id="KW-1185">Reference proteome</keyword>
<accession>A0A9P0XEU9</accession>
<feature type="domain" description="C2H2-type" evidence="8">
    <location>
        <begin position="675"/>
        <end position="704"/>
    </location>
</feature>
<feature type="domain" description="C2H2-type" evidence="8">
    <location>
        <begin position="516"/>
        <end position="543"/>
    </location>
</feature>
<comment type="caution">
    <text evidence="9">The sequence shown here is derived from an EMBL/GenBank/DDBJ whole genome shotgun (WGS) entry which is preliminary data.</text>
</comment>
<proteinExistence type="predicted"/>
<organism evidence="9 10">
    <name type="scientific">Pieris brassicae</name>
    <name type="common">White butterfly</name>
    <name type="synonym">Large white butterfly</name>
    <dbReference type="NCBI Taxonomy" id="7116"/>
    <lineage>
        <taxon>Eukaryota</taxon>
        <taxon>Metazoa</taxon>
        <taxon>Ecdysozoa</taxon>
        <taxon>Arthropoda</taxon>
        <taxon>Hexapoda</taxon>
        <taxon>Insecta</taxon>
        <taxon>Pterygota</taxon>
        <taxon>Neoptera</taxon>
        <taxon>Endopterygota</taxon>
        <taxon>Lepidoptera</taxon>
        <taxon>Glossata</taxon>
        <taxon>Ditrysia</taxon>
        <taxon>Papilionoidea</taxon>
        <taxon>Pieridae</taxon>
        <taxon>Pierinae</taxon>
        <taxon>Pieris</taxon>
    </lineage>
</organism>
<reference evidence="9" key="1">
    <citation type="submission" date="2022-05" db="EMBL/GenBank/DDBJ databases">
        <authorList>
            <person name="Okamura Y."/>
        </authorList>
    </citation>
    <scope>NUCLEOTIDE SEQUENCE</scope>
</reference>
<dbReference type="InterPro" id="IPR013087">
    <property type="entry name" value="Znf_C2H2_type"/>
</dbReference>
<evidence type="ECO:0000313" key="9">
    <source>
        <dbReference type="EMBL" id="CAH4032334.1"/>
    </source>
</evidence>
<dbReference type="GO" id="GO:0005634">
    <property type="term" value="C:nucleus"/>
    <property type="evidence" value="ECO:0007669"/>
    <property type="project" value="UniProtKB-SubCell"/>
</dbReference>
<dbReference type="GO" id="GO:0000981">
    <property type="term" value="F:DNA-binding transcription factor activity, RNA polymerase II-specific"/>
    <property type="evidence" value="ECO:0007669"/>
    <property type="project" value="TreeGrafter"/>
</dbReference>
<evidence type="ECO:0000256" key="7">
    <source>
        <dbReference type="PROSITE-ProRule" id="PRU00042"/>
    </source>
</evidence>
<dbReference type="Pfam" id="PF12874">
    <property type="entry name" value="zf-met"/>
    <property type="match status" value="1"/>
</dbReference>
<dbReference type="FunFam" id="3.30.160.60:FF:001290">
    <property type="entry name" value="Zinc finger 45-like"/>
    <property type="match status" value="1"/>
</dbReference>
<feature type="domain" description="C2H2-type" evidence="8">
    <location>
        <begin position="600"/>
        <end position="628"/>
    </location>
</feature>
<dbReference type="EMBL" id="CALOZG010000028">
    <property type="protein sequence ID" value="CAH4032334.1"/>
    <property type="molecule type" value="Genomic_DNA"/>
</dbReference>
<feature type="domain" description="C2H2-type" evidence="8">
    <location>
        <begin position="652"/>
        <end position="674"/>
    </location>
</feature>
<dbReference type="SMART" id="SM00355">
    <property type="entry name" value="ZnF_C2H2"/>
    <property type="match status" value="9"/>
</dbReference>
<gene>
    <name evidence="9" type="ORF">PIBRA_LOCUS8728</name>
</gene>
<keyword evidence="4 7" id="KW-0863">Zinc-finger</keyword>
<dbReference type="FunFam" id="3.30.160.60:FF:000184">
    <property type="entry name" value="Zinc finger protein 333"/>
    <property type="match status" value="1"/>
</dbReference>
<feature type="domain" description="C2H2-type" evidence="8">
    <location>
        <begin position="459"/>
        <end position="486"/>
    </location>
</feature>
<dbReference type="InterPro" id="IPR036236">
    <property type="entry name" value="Znf_C2H2_sf"/>
</dbReference>
<feature type="domain" description="C2H2-type" evidence="8">
    <location>
        <begin position="487"/>
        <end position="514"/>
    </location>
</feature>
<keyword evidence="2" id="KW-0479">Metal-binding</keyword>
<name>A0A9P0XEU9_PIEBR</name>
<dbReference type="SUPFAM" id="SSF57667">
    <property type="entry name" value="beta-beta-alpha zinc fingers"/>
    <property type="match status" value="4"/>
</dbReference>
<dbReference type="Proteomes" id="UP001152562">
    <property type="component" value="Unassembled WGS sequence"/>
</dbReference>
<dbReference type="GO" id="GO:0008270">
    <property type="term" value="F:zinc ion binding"/>
    <property type="evidence" value="ECO:0007669"/>
    <property type="project" value="UniProtKB-KW"/>
</dbReference>
<dbReference type="Pfam" id="PF00096">
    <property type="entry name" value="zf-C2H2"/>
    <property type="match status" value="4"/>
</dbReference>
<dbReference type="PROSITE" id="PS50157">
    <property type="entry name" value="ZINC_FINGER_C2H2_2"/>
    <property type="match status" value="8"/>
</dbReference>
<comment type="subcellular location">
    <subcellularLocation>
        <location evidence="1">Nucleus</location>
    </subcellularLocation>
</comment>
<dbReference type="PANTHER" id="PTHR24381">
    <property type="entry name" value="ZINC FINGER PROTEIN"/>
    <property type="match status" value="1"/>
</dbReference>
<dbReference type="AlphaFoldDB" id="A0A9P0XEU9"/>
<evidence type="ECO:0000256" key="5">
    <source>
        <dbReference type="ARBA" id="ARBA00022833"/>
    </source>
</evidence>
<evidence type="ECO:0000256" key="4">
    <source>
        <dbReference type="ARBA" id="ARBA00022771"/>
    </source>
</evidence>
<protein>
    <recommendedName>
        <fullName evidence="8">C2H2-type domain-containing protein</fullName>
    </recommendedName>
</protein>
<sequence length="846" mass="95920">MALDIVYCLDYIKRYLGISIKCEIWKLETNTSRRSKRSQCYLRGVQMAKNCYICNKQDGGVEKTKVNIFDTKTPISDKKVSELLYDISGIVVREKCKEQNNLCAKCYKKILEYDYLLARLNEMKTETTNNINRSEDIRLKEDEIKLEIQSDTIKKETSFERDLKKKVPLVVPASKLKPLPPGFNLKLSKYLTKTSPVKTEKLTTEVQVQNKTTENMAYKVPLILPNQLTTLLNKKQLSFNDFVVVKETDEDNNDDRPMEIDEDAVIMETENGIISVMSHQKFLYGNSELALVMPHGDVLDHHHDDGQDSNSDHIELQVSGDEETAKAIIAATNEQGGTFIKVGSGEMYEVKSVESKINDVSQSTEDILRLDENMVEVDGDKFKCLFCERINKNVNADPVTGDAEWMMLHLKTVHSARLYLCNCGAIIRKRVDFSAHIEQHANSNSVISPETAEKLSKLHECGICKKKFSSRLVLSGHMNSHTGERPYTCDICDRSFASRYTRQAHMKTHTDRPRPYICKQCGKAFLTPHNLQHHEKIHSGTKDFVCKCCGKAFGSQHNLEVHGVIHTGVKPFVCTVCDKGFARRAEVKDHMRIHTGERPFECETCGARFSQRSNLHSHRRATHLQDKRHECPHCPKRFKRRRDTNPDNEMVCGKGFNSRDNRNVHRFTHSDRKPYECVLCGAGYMRKNQLYQHMNITGHLSESIVVNQPRVTQIEDEESKIQSVIISGDGKDSKILETVYESDLQALAADADKVVVTQTATPSQYILATGTKAMDEIQECETVDEDCTFISIENLEQAAQIDGTVLENLTSDQLEQAHLLGDGNNTLRLIQIQLADGGCGWVAVSQ</sequence>
<keyword evidence="3" id="KW-0677">Repeat</keyword>
<evidence type="ECO:0000256" key="3">
    <source>
        <dbReference type="ARBA" id="ARBA00022737"/>
    </source>
</evidence>
<evidence type="ECO:0000256" key="1">
    <source>
        <dbReference type="ARBA" id="ARBA00004123"/>
    </source>
</evidence>
<keyword evidence="6" id="KW-0539">Nucleus</keyword>
<feature type="domain" description="C2H2-type" evidence="8">
    <location>
        <begin position="572"/>
        <end position="599"/>
    </location>
</feature>
<evidence type="ECO:0000256" key="2">
    <source>
        <dbReference type="ARBA" id="ARBA00022723"/>
    </source>
</evidence>
<dbReference type="FunFam" id="3.30.160.60:FF:000176">
    <property type="entry name" value="zinc finger protein 70"/>
    <property type="match status" value="1"/>
</dbReference>